<feature type="binding site" evidence="10">
    <location>
        <position position="293"/>
    </location>
    <ligand>
        <name>substrate</name>
    </ligand>
</feature>
<dbReference type="InterPro" id="IPR018349">
    <property type="entry name" value="Pept_M24A_MAP2_BS"/>
</dbReference>
<comment type="cofactor">
    <cofactor evidence="10">
        <name>Co(2+)</name>
        <dbReference type="ChEBI" id="CHEBI:48828"/>
    </cofactor>
    <cofactor evidence="10">
        <name>Zn(2+)</name>
        <dbReference type="ChEBI" id="CHEBI:29105"/>
    </cofactor>
    <cofactor evidence="10">
        <name>Mn(2+)</name>
        <dbReference type="ChEBI" id="CHEBI:29035"/>
    </cofactor>
    <cofactor evidence="10">
        <name>Fe(2+)</name>
        <dbReference type="ChEBI" id="CHEBI:29033"/>
    </cofactor>
    <text evidence="10">Binds 2 divalent metal cations per subunit. Has a high-affinity and a low affinity metal-binding site. The true nature of the physiological cofactor is under debate. The enzyme is active with cobalt, zinc, manganese or divalent iron ions. Most likely, methionine aminopeptidases function as mononuclear Fe(2+)-metalloproteases under physiological conditions, and the catalytically relevant metal-binding site has been assigned to the histidine-containing high-affinity site.</text>
</comment>
<keyword evidence="8 10" id="KW-0479">Metal-binding</keyword>
<evidence type="ECO:0000259" key="13">
    <source>
        <dbReference type="Pfam" id="PF00557"/>
    </source>
</evidence>
<evidence type="ECO:0000256" key="8">
    <source>
        <dbReference type="ARBA" id="ARBA00022723"/>
    </source>
</evidence>
<keyword evidence="5 10" id="KW-0031">Aminopeptidase</keyword>
<dbReference type="OrthoDB" id="408631at2759"/>
<dbReference type="PROSITE" id="PS01173">
    <property type="entry name" value="LIPASE_GDXG_HIS"/>
    <property type="match status" value="1"/>
</dbReference>
<dbReference type="InterPro" id="IPR036388">
    <property type="entry name" value="WH-like_DNA-bd_sf"/>
</dbReference>
<dbReference type="NCBIfam" id="TIGR00501">
    <property type="entry name" value="met_pdase_II"/>
    <property type="match status" value="1"/>
</dbReference>
<feature type="binding site" evidence="10">
    <location>
        <position position="216"/>
    </location>
    <ligand>
        <name>a divalent metal cation</name>
        <dbReference type="ChEBI" id="CHEBI:60240"/>
        <label>2</label>
        <note>catalytic</note>
    </ligand>
</feature>
<dbReference type="InterPro" id="IPR029058">
    <property type="entry name" value="AB_hydrolase_fold"/>
</dbReference>
<feature type="compositionally biased region" description="Polar residues" evidence="12">
    <location>
        <begin position="428"/>
        <end position="438"/>
    </location>
</feature>
<dbReference type="InterPro" id="IPR050247">
    <property type="entry name" value="Met_Aminopeptidase_Type2"/>
</dbReference>
<reference evidence="15 16" key="1">
    <citation type="journal article" date="2018" name="Evol. Lett.">
        <title>Horizontal gene cluster transfer increased hallucinogenic mushroom diversity.</title>
        <authorList>
            <person name="Reynolds H.T."/>
            <person name="Vijayakumar V."/>
            <person name="Gluck-Thaler E."/>
            <person name="Korotkin H.B."/>
            <person name="Matheny P.B."/>
            <person name="Slot J.C."/>
        </authorList>
    </citation>
    <scope>NUCLEOTIDE SEQUENCE [LARGE SCALE GENOMIC DNA]</scope>
    <source>
        <strain evidence="15 16">2629</strain>
    </source>
</reference>
<dbReference type="GO" id="GO:0070006">
    <property type="term" value="F:metalloaminopeptidase activity"/>
    <property type="evidence" value="ECO:0007669"/>
    <property type="project" value="UniProtKB-UniRule"/>
</dbReference>
<name>A0A409YG05_9AGAR</name>
<dbReference type="CDD" id="cd01088">
    <property type="entry name" value="MetAP2"/>
    <property type="match status" value="1"/>
</dbReference>
<feature type="compositionally biased region" description="Basic residues" evidence="12">
    <location>
        <begin position="52"/>
        <end position="65"/>
    </location>
</feature>
<dbReference type="PANTHER" id="PTHR45777">
    <property type="entry name" value="METHIONINE AMINOPEPTIDASE 2"/>
    <property type="match status" value="1"/>
</dbReference>
<feature type="region of interest" description="Disordered" evidence="12">
    <location>
        <begin position="1079"/>
        <end position="1116"/>
    </location>
</feature>
<dbReference type="SUPFAM" id="SSF46785">
    <property type="entry name" value="Winged helix' DNA-binding domain"/>
    <property type="match status" value="1"/>
</dbReference>
<feature type="compositionally biased region" description="Basic and acidic residues" evidence="12">
    <location>
        <begin position="91"/>
        <end position="111"/>
    </location>
</feature>
<dbReference type="InterPro" id="IPR036005">
    <property type="entry name" value="Creatinase/aminopeptidase-like"/>
</dbReference>
<dbReference type="InterPro" id="IPR002168">
    <property type="entry name" value="Lipase_GDXG_HIS_AS"/>
</dbReference>
<evidence type="ECO:0000256" key="4">
    <source>
        <dbReference type="ARBA" id="ARBA00010515"/>
    </source>
</evidence>
<gene>
    <name evidence="15" type="ORF">CVT24_001270</name>
</gene>
<dbReference type="AlphaFoldDB" id="A0A409YG05"/>
<dbReference type="Pfam" id="PF00557">
    <property type="entry name" value="Peptidase_M24"/>
    <property type="match status" value="1"/>
</dbReference>
<evidence type="ECO:0000256" key="5">
    <source>
        <dbReference type="ARBA" id="ARBA00022438"/>
    </source>
</evidence>
<feature type="region of interest" description="Disordered" evidence="12">
    <location>
        <begin position="428"/>
        <end position="462"/>
    </location>
</feature>
<feature type="binding site" evidence="10">
    <location>
        <position position="185"/>
    </location>
    <ligand>
        <name>substrate</name>
    </ligand>
</feature>
<feature type="binding site" evidence="10">
    <location>
        <position position="216"/>
    </location>
    <ligand>
        <name>a divalent metal cation</name>
        <dbReference type="ChEBI" id="CHEBI:60240"/>
        <label>1</label>
    </ligand>
</feature>
<evidence type="ECO:0000256" key="12">
    <source>
        <dbReference type="SAM" id="MobiDB-lite"/>
    </source>
</evidence>
<feature type="compositionally biased region" description="Acidic residues" evidence="12">
    <location>
        <begin position="27"/>
        <end position="43"/>
    </location>
</feature>
<feature type="domain" description="Alpha/beta hydrolase fold-3" evidence="14">
    <location>
        <begin position="631"/>
        <end position="838"/>
    </location>
</feature>
<keyword evidence="16" id="KW-1185">Reference proteome</keyword>
<keyword evidence="9 10" id="KW-0378">Hydrolase</keyword>
<evidence type="ECO:0000256" key="11">
    <source>
        <dbReference type="RuleBase" id="RU003653"/>
    </source>
</evidence>
<feature type="compositionally biased region" description="Low complexity" evidence="12">
    <location>
        <begin position="1081"/>
        <end position="1092"/>
    </location>
</feature>
<feature type="binding site" evidence="10">
    <location>
        <position position="205"/>
    </location>
    <ligand>
        <name>a divalent metal cation</name>
        <dbReference type="ChEBI" id="CHEBI:60240"/>
        <label>1</label>
    </ligand>
</feature>
<dbReference type="EC" id="3.4.11.18" evidence="10"/>
<dbReference type="InterPro" id="IPR001714">
    <property type="entry name" value="Pept_M24_MAP"/>
</dbReference>
<dbReference type="Pfam" id="PF07859">
    <property type="entry name" value="Abhydrolase_3"/>
    <property type="match status" value="1"/>
</dbReference>
<comment type="subcellular location">
    <subcellularLocation>
        <location evidence="10">Cytoplasm</location>
    </subcellularLocation>
</comment>
<comment type="caution">
    <text evidence="10">Lacks conserved residue(s) required for the propagation of feature annotation.</text>
</comment>
<dbReference type="PROSITE" id="PS01202">
    <property type="entry name" value="MAP_2"/>
    <property type="match status" value="1"/>
</dbReference>
<evidence type="ECO:0000313" key="16">
    <source>
        <dbReference type="Proteomes" id="UP000284842"/>
    </source>
</evidence>
<evidence type="ECO:0000313" key="15">
    <source>
        <dbReference type="EMBL" id="PPR01931.1"/>
    </source>
</evidence>
<dbReference type="PRINTS" id="PR00599">
    <property type="entry name" value="MAPEPTIDASE"/>
</dbReference>
<comment type="caution">
    <text evidence="15">The sequence shown here is derived from an EMBL/GenBank/DDBJ whole genome shotgun (WGS) entry which is preliminary data.</text>
</comment>
<dbReference type="Gene3D" id="3.40.50.1820">
    <property type="entry name" value="alpha/beta hydrolase"/>
    <property type="match status" value="1"/>
</dbReference>
<dbReference type="GO" id="GO:0004239">
    <property type="term" value="F:initiator methionyl aminopeptidase activity"/>
    <property type="evidence" value="ECO:0007669"/>
    <property type="project" value="UniProtKB-UniRule"/>
</dbReference>
<dbReference type="GO" id="GO:0046872">
    <property type="term" value="F:metal ion binding"/>
    <property type="evidence" value="ECO:0007669"/>
    <property type="project" value="UniProtKB-UniRule"/>
</dbReference>
<evidence type="ECO:0000256" key="9">
    <source>
        <dbReference type="ARBA" id="ARBA00022801"/>
    </source>
</evidence>
<comment type="catalytic activity">
    <reaction evidence="1 10 11">
        <text>Release of N-terminal amino acids, preferentially methionine, from peptides and arylamides.</text>
        <dbReference type="EC" id="3.4.11.18"/>
    </reaction>
</comment>
<dbReference type="STRING" id="181874.A0A409YG05"/>
<dbReference type="Proteomes" id="UP000284842">
    <property type="component" value="Unassembled WGS sequence"/>
</dbReference>
<dbReference type="Gene3D" id="3.90.230.10">
    <property type="entry name" value="Creatinase/methionine aminopeptidase superfamily"/>
    <property type="match status" value="1"/>
</dbReference>
<feature type="domain" description="Peptidase M24" evidence="13">
    <location>
        <begin position="122"/>
        <end position="319"/>
    </location>
</feature>
<dbReference type="Gene3D" id="1.10.10.10">
    <property type="entry name" value="Winged helix-like DNA-binding domain superfamily/Winged helix DNA-binding domain"/>
    <property type="match status" value="1"/>
</dbReference>
<evidence type="ECO:0000256" key="2">
    <source>
        <dbReference type="ARBA" id="ARBA00001936"/>
    </source>
</evidence>
<dbReference type="EMBL" id="NHTK01001202">
    <property type="protein sequence ID" value="PPR01931.1"/>
    <property type="molecule type" value="Genomic_DNA"/>
</dbReference>
<protein>
    <recommendedName>
        <fullName evidence="10">Methionine aminopeptidase 2</fullName>
        <shortName evidence="10">MAP 2</shortName>
        <shortName evidence="10">MetAP 2</shortName>
        <ecNumber evidence="10">3.4.11.18</ecNumber>
    </recommendedName>
    <alternativeName>
        <fullName evidence="10">Peptidase M</fullName>
    </alternativeName>
</protein>
<dbReference type="GO" id="GO:0006508">
    <property type="term" value="P:proteolysis"/>
    <property type="evidence" value="ECO:0007669"/>
    <property type="project" value="UniProtKB-KW"/>
</dbReference>
<dbReference type="InterPro" id="IPR002468">
    <property type="entry name" value="Pept_M24A_MAP2"/>
</dbReference>
<evidence type="ECO:0000256" key="7">
    <source>
        <dbReference type="ARBA" id="ARBA00022670"/>
    </source>
</evidence>
<feature type="binding site" evidence="10">
    <location>
        <position position="318"/>
    </location>
    <ligand>
        <name>a divalent metal cation</name>
        <dbReference type="ChEBI" id="CHEBI:60240"/>
        <label>2</label>
        <note>catalytic</note>
    </ligand>
</feature>
<feature type="binding site" evidence="10">
    <location>
        <position position="285"/>
    </location>
    <ligand>
        <name>a divalent metal cation</name>
        <dbReference type="ChEBI" id="CHEBI:60240"/>
        <label>2</label>
        <note>catalytic</note>
    </ligand>
</feature>
<feature type="compositionally biased region" description="Polar residues" evidence="12">
    <location>
        <begin position="1101"/>
        <end position="1116"/>
    </location>
</feature>
<evidence type="ECO:0000256" key="3">
    <source>
        <dbReference type="ARBA" id="ARBA00001954"/>
    </source>
</evidence>
<dbReference type="SUPFAM" id="SSF53474">
    <property type="entry name" value="alpha/beta-Hydrolases"/>
    <property type="match status" value="1"/>
</dbReference>
<feature type="compositionally biased region" description="Basic and acidic residues" evidence="12">
    <location>
        <begin position="597"/>
        <end position="608"/>
    </location>
</feature>
<comment type="cofactor">
    <cofactor evidence="3">
        <name>Fe(2+)</name>
        <dbReference type="ChEBI" id="CHEBI:29033"/>
    </cofactor>
</comment>
<dbReference type="GO" id="GO:0005737">
    <property type="term" value="C:cytoplasm"/>
    <property type="evidence" value="ECO:0007669"/>
    <property type="project" value="UniProtKB-SubCell"/>
</dbReference>
<comment type="similarity">
    <text evidence="10">Belongs to the peptidase M24A family. Methionine aminopeptidase eukaryotic type 2 subfamily.</text>
</comment>
<dbReference type="SUPFAM" id="SSF55920">
    <property type="entry name" value="Creatinase/aminopeptidase"/>
    <property type="match status" value="1"/>
</dbReference>
<feature type="region of interest" description="Disordered" evidence="12">
    <location>
        <begin position="1"/>
        <end position="111"/>
    </location>
</feature>
<evidence type="ECO:0000259" key="14">
    <source>
        <dbReference type="Pfam" id="PF07859"/>
    </source>
</evidence>
<feature type="region of interest" description="Disordered" evidence="12">
    <location>
        <begin position="597"/>
        <end position="624"/>
    </location>
</feature>
<feature type="compositionally biased region" description="Low complexity" evidence="12">
    <location>
        <begin position="1"/>
        <end position="10"/>
    </location>
</feature>
<dbReference type="PANTHER" id="PTHR45777:SF2">
    <property type="entry name" value="METHIONINE AMINOPEPTIDASE 2"/>
    <property type="match status" value="1"/>
</dbReference>
<accession>A0A409YG05</accession>
<organism evidence="15 16">
    <name type="scientific">Panaeolus cyanescens</name>
    <dbReference type="NCBI Taxonomy" id="181874"/>
    <lineage>
        <taxon>Eukaryota</taxon>
        <taxon>Fungi</taxon>
        <taxon>Dikarya</taxon>
        <taxon>Basidiomycota</taxon>
        <taxon>Agaricomycotina</taxon>
        <taxon>Agaricomycetes</taxon>
        <taxon>Agaricomycetidae</taxon>
        <taxon>Agaricales</taxon>
        <taxon>Agaricineae</taxon>
        <taxon>Galeropsidaceae</taxon>
        <taxon>Panaeolus</taxon>
    </lineage>
</organism>
<evidence type="ECO:0000256" key="10">
    <source>
        <dbReference type="HAMAP-Rule" id="MF_03175"/>
    </source>
</evidence>
<dbReference type="InterPro" id="IPR013094">
    <property type="entry name" value="AB_hydrolase_3"/>
</dbReference>
<evidence type="ECO:0000256" key="6">
    <source>
        <dbReference type="ARBA" id="ARBA00022490"/>
    </source>
</evidence>
<dbReference type="HAMAP" id="MF_03175">
    <property type="entry name" value="MetAP_2_euk"/>
    <property type="match status" value="1"/>
</dbReference>
<keyword evidence="7 10" id="KW-0645">Protease</keyword>
<proteinExistence type="inferred from homology"/>
<evidence type="ECO:0000256" key="1">
    <source>
        <dbReference type="ARBA" id="ARBA00000294"/>
    </source>
</evidence>
<keyword evidence="6 10" id="KW-0963">Cytoplasm</keyword>
<dbReference type="InParanoid" id="A0A409YG05"/>
<dbReference type="InterPro" id="IPR036390">
    <property type="entry name" value="WH_DNA-bd_sf"/>
</dbReference>
<sequence>MAPTAVTEPEATTEKLSALKKSQPPPEDVDVDDNEGGEDDDEGQAPGTGEGKKKKKKKKPKKKKASQSDPPRVGLSNLFPSGVYPEGELQPYKDDNSYRTTSEEARYNEKLANEDPETTYNDIRRAAEVHRQVRQAARKFIRPGQTMTEIAEYIEDGTRALVEENGFESGIGFPTGLSLNHCAAHYTPNAGDTTVLQQGDVLKVDFGVHVNGRIVDSAFTLTFDHTYDKLVEAVKAATETGVREAGIDVRLGELAGYIQETMESYEVDIGTKVLPVKPIANLSGHSINKYQIHGGKSVMLVKNDDDTKMEEGEYFAIETFGSTGRGRIVESGECSHYARRVDAPHIPLRLTSAKSLLKTINTRFGTLPFCRRYLDRAGESKYLLALNNLVAQGIVQDYPPLCDQRGSMTAQFSRPMPPWFFRSIKSSPPTPALTQPTRRSPKQSLLHYETSSPPPSARVDPKLKLQPRRPLRLWDYWKFGAIVAAKATEVTSDVVSHHIWGPRRQSWGIEMTIVTSLIRGAERHSALVDIGTIRMLMSLGGLVPLPSDAIVTPVTFRVKKRNLPGILATFDAQEDGKRELSGEWVIGRKTWQRRQSEWKAARKADQSKDGATTPEFSTASPPPQQTKERVVLYIHGGAYYLSSAAAQRIISIPLAKYTDSRVFALDYRLAPETCFPGPLHDAVTAYLRLVEELHVPPENIIVCGDSAGGGLSLALLMYLRDNGFALPSGAILLSPWVDLTMSCESWETNAAYDVVPFPTADNHMNPIALYLGDRTEEYLTHPYASPLFGDFKGLPPLLIQAGDAEVLRDEIGLLAHKATLAGVEVHHELYDDAIHVFQAYPFLDASKKSFESMRYFVKTVLPQQQTHSPKLLAPAAERGLEREIENDRTIVVGGDGVENPGKTPIVQFGKKPFLKNTSSDMEESDSGSSWIRSPIWPKSTLPQDLSALQSEGAEVEHIEDVNNFVCVSDSHFSSSPELMQHHSSSMPPSTLKSTSAWSTMTSASPMSSSTVSLVGPFASNPNLSGPRRIKSTNSLTAMALQWTNSALNKLPTLHRHSHSCSSSVSHSPLHVLSAPATTHMSPWSKSPYSRSSTHILHPPSLTMTPLSNDPPNVPRSTSFVADKRSTNLNVDRAFHSSSTNPHSLLYSEVVSHKDLWS</sequence>
<comment type="similarity">
    <text evidence="4">Belongs to the 'GDXG' lipolytic enzyme family.</text>
</comment>
<comment type="cofactor">
    <cofactor evidence="2">
        <name>Mn(2+)</name>
        <dbReference type="ChEBI" id="CHEBI:29035"/>
    </cofactor>
</comment>
<dbReference type="FunFam" id="3.40.50.1820:FF:000252">
    <property type="entry name" value="Related to calmodulin-dependent protein kinase"/>
    <property type="match status" value="1"/>
</dbReference>
<dbReference type="InterPro" id="IPR000994">
    <property type="entry name" value="Pept_M24"/>
</dbReference>
<comment type="function">
    <text evidence="10 11">Cotranslationally removes the N-terminal methionine from nascent proteins. The N-terminal methionine is often cleaved when the second residue in the primary sequence is small and uncharged (Met-Ala-, Cys, Gly, Pro, Ser, Thr, or Val).</text>
</comment>